<keyword evidence="3" id="KW-0378">Hydrolase</keyword>
<dbReference type="eggNOG" id="KOG1802">
    <property type="taxonomic scope" value="Eukaryota"/>
</dbReference>
<evidence type="ECO:0000313" key="11">
    <source>
        <dbReference type="Proteomes" id="UP000013827"/>
    </source>
</evidence>
<evidence type="ECO:0000256" key="1">
    <source>
        <dbReference type="ARBA" id="ARBA00007913"/>
    </source>
</evidence>
<keyword evidence="7" id="KW-0732">Signal</keyword>
<dbReference type="Pfam" id="PF13087">
    <property type="entry name" value="AAA_12"/>
    <property type="match status" value="1"/>
</dbReference>
<keyword evidence="5" id="KW-0067">ATP-binding</keyword>
<dbReference type="HOGENOM" id="CLU_447939_0_0_1"/>
<dbReference type="KEGG" id="ehx:EMIHUDRAFT_212499"/>
<dbReference type="InterPro" id="IPR041677">
    <property type="entry name" value="DNA2/NAM7_AAA_11"/>
</dbReference>
<reference evidence="11" key="1">
    <citation type="journal article" date="2013" name="Nature">
        <title>Pan genome of the phytoplankton Emiliania underpins its global distribution.</title>
        <authorList>
            <person name="Read B.A."/>
            <person name="Kegel J."/>
            <person name="Klute M.J."/>
            <person name="Kuo A."/>
            <person name="Lefebvre S.C."/>
            <person name="Maumus F."/>
            <person name="Mayer C."/>
            <person name="Miller J."/>
            <person name="Monier A."/>
            <person name="Salamov A."/>
            <person name="Young J."/>
            <person name="Aguilar M."/>
            <person name="Claverie J.M."/>
            <person name="Frickenhaus S."/>
            <person name="Gonzalez K."/>
            <person name="Herman E.K."/>
            <person name="Lin Y.C."/>
            <person name="Napier J."/>
            <person name="Ogata H."/>
            <person name="Sarno A.F."/>
            <person name="Shmutz J."/>
            <person name="Schroeder D."/>
            <person name="de Vargas C."/>
            <person name="Verret F."/>
            <person name="von Dassow P."/>
            <person name="Valentin K."/>
            <person name="Van de Peer Y."/>
            <person name="Wheeler G."/>
            <person name="Dacks J.B."/>
            <person name="Delwiche C.F."/>
            <person name="Dyhrman S.T."/>
            <person name="Glockner G."/>
            <person name="John U."/>
            <person name="Richards T."/>
            <person name="Worden A.Z."/>
            <person name="Zhang X."/>
            <person name="Grigoriev I.V."/>
            <person name="Allen A.E."/>
            <person name="Bidle K."/>
            <person name="Borodovsky M."/>
            <person name="Bowler C."/>
            <person name="Brownlee C."/>
            <person name="Cock J.M."/>
            <person name="Elias M."/>
            <person name="Gladyshev V.N."/>
            <person name="Groth M."/>
            <person name="Guda C."/>
            <person name="Hadaegh A."/>
            <person name="Iglesias-Rodriguez M.D."/>
            <person name="Jenkins J."/>
            <person name="Jones B.M."/>
            <person name="Lawson T."/>
            <person name="Leese F."/>
            <person name="Lindquist E."/>
            <person name="Lobanov A."/>
            <person name="Lomsadze A."/>
            <person name="Malik S.B."/>
            <person name="Marsh M.E."/>
            <person name="Mackinder L."/>
            <person name="Mock T."/>
            <person name="Mueller-Roeber B."/>
            <person name="Pagarete A."/>
            <person name="Parker M."/>
            <person name="Probert I."/>
            <person name="Quesneville H."/>
            <person name="Raines C."/>
            <person name="Rensing S.A."/>
            <person name="Riano-Pachon D.M."/>
            <person name="Richier S."/>
            <person name="Rokitta S."/>
            <person name="Shiraiwa Y."/>
            <person name="Soanes D.M."/>
            <person name="van der Giezen M."/>
            <person name="Wahlund T.M."/>
            <person name="Williams B."/>
            <person name="Wilson W."/>
            <person name="Wolfe G."/>
            <person name="Wurch L.L."/>
        </authorList>
    </citation>
    <scope>NUCLEOTIDE SEQUENCE</scope>
</reference>
<keyword evidence="2" id="KW-0547">Nucleotide-binding</keyword>
<sequence>MAVGLVSRLFVTGLLAALACPCCVDGLARARGRAGRGRSAAKPSGDRAARVWETQAWRSAVYDALREYDSRWQSLLLSEWRSEQDLLREQLREWPERRLEREGWLLKDLEDRAPASQAAEGAIEGVVSQRTATALHIVVRQLPALLEPAAGRRQAATAHPFCLARGASAAATKADAGELLQRLNPSQLSVVRAALARRCTLVQGPAGSGKTRTACFLLAAAVRMRQQRDGGAGGVLAAAASNVAADELLEGLLAAGVCAVRVGQPASVRESLRSATLDAALERSAPVAAARDRLRAAQRSRQAGGGSGGGVSEAFQAVRRAEAAASLRLLKAAEATEPTSLVPLLFGAQQLVLVGDSQQLPPTVTDIAASREGLGTSLFERLQESGVQPLLLDTQYRMHPSLAEFSSRRFYGGLLRSAVRPEERPPPAGLRWPDAGFPVAFVAVRGPEQRSAAEPGGADAPRSPEDEGGTSYSNAAEAEVVARLVRALLDAGDPRPCDLGVITPYNAQALLLQRSLCEEEVEVKSVDGFQGREKELIVFSAVRSNAKRQLGFVADHRRLNVALTRARRGLVIVGDEATLAADPTWRELLSFYRRRRCVVGSADELLPRCE</sequence>
<dbReference type="GO" id="GO:0005524">
    <property type="term" value="F:ATP binding"/>
    <property type="evidence" value="ECO:0007669"/>
    <property type="project" value="UniProtKB-KW"/>
</dbReference>
<evidence type="ECO:0000313" key="10">
    <source>
        <dbReference type="EnsemblProtists" id="EOD13441"/>
    </source>
</evidence>
<feature type="domain" description="DNA2/NAM7 helicase helicase" evidence="8">
    <location>
        <begin position="332"/>
        <end position="364"/>
    </location>
</feature>
<keyword evidence="11" id="KW-1185">Reference proteome</keyword>
<dbReference type="InterPro" id="IPR041679">
    <property type="entry name" value="DNA2/NAM7-like_C"/>
</dbReference>
<dbReference type="FunFam" id="3.40.50.300:FF:000326">
    <property type="entry name" value="P-loop containing nucleoside triphosphate hydrolase"/>
    <property type="match status" value="1"/>
</dbReference>
<dbReference type="GO" id="GO:0043139">
    <property type="term" value="F:5'-3' DNA helicase activity"/>
    <property type="evidence" value="ECO:0007669"/>
    <property type="project" value="TreeGrafter"/>
</dbReference>
<protein>
    <recommendedName>
        <fullName evidence="12">AAA+ ATPase domain-containing protein</fullName>
    </recommendedName>
</protein>
<dbReference type="GO" id="GO:0005694">
    <property type="term" value="C:chromosome"/>
    <property type="evidence" value="ECO:0007669"/>
    <property type="project" value="UniProtKB-ARBA"/>
</dbReference>
<comment type="similarity">
    <text evidence="1">Belongs to the DNA2/NAM7 helicase family.</text>
</comment>
<evidence type="ECO:0000256" key="2">
    <source>
        <dbReference type="ARBA" id="ARBA00022741"/>
    </source>
</evidence>
<feature type="chain" id="PRO_5044291176" description="AAA+ ATPase domain-containing protein" evidence="7">
    <location>
        <begin position="17"/>
        <end position="610"/>
    </location>
</feature>
<dbReference type="Pfam" id="PF13086">
    <property type="entry name" value="AAA_11"/>
    <property type="match status" value="2"/>
</dbReference>
<dbReference type="InterPro" id="IPR027417">
    <property type="entry name" value="P-loop_NTPase"/>
</dbReference>
<dbReference type="InterPro" id="IPR050534">
    <property type="entry name" value="Coronavir_polyprotein_1ab"/>
</dbReference>
<dbReference type="PANTHER" id="PTHR43788">
    <property type="entry name" value="DNA2/NAM7 HELICASE FAMILY MEMBER"/>
    <property type="match status" value="1"/>
</dbReference>
<dbReference type="Proteomes" id="UP000013827">
    <property type="component" value="Unassembled WGS sequence"/>
</dbReference>
<evidence type="ECO:0000259" key="8">
    <source>
        <dbReference type="Pfam" id="PF13086"/>
    </source>
</evidence>
<evidence type="ECO:0000256" key="4">
    <source>
        <dbReference type="ARBA" id="ARBA00022806"/>
    </source>
</evidence>
<dbReference type="EnsemblProtists" id="EOD13441">
    <property type="protein sequence ID" value="EOD13441"/>
    <property type="gene ID" value="EMIHUDRAFT_212499"/>
</dbReference>
<dbReference type="RefSeq" id="XP_005765870.1">
    <property type="nucleotide sequence ID" value="XM_005765813.1"/>
</dbReference>
<dbReference type="CDD" id="cd18808">
    <property type="entry name" value="SF1_C_Upf1"/>
    <property type="match status" value="1"/>
</dbReference>
<evidence type="ECO:0000256" key="5">
    <source>
        <dbReference type="ARBA" id="ARBA00022840"/>
    </source>
</evidence>
<evidence type="ECO:0008006" key="12">
    <source>
        <dbReference type="Google" id="ProtNLM"/>
    </source>
</evidence>
<feature type="region of interest" description="Disordered" evidence="6">
    <location>
        <begin position="448"/>
        <end position="473"/>
    </location>
</feature>
<dbReference type="STRING" id="2903.R1DRS4"/>
<keyword evidence="4" id="KW-0347">Helicase</keyword>
<reference evidence="10" key="2">
    <citation type="submission" date="2024-10" db="UniProtKB">
        <authorList>
            <consortium name="EnsemblProtists"/>
        </authorList>
    </citation>
    <scope>IDENTIFICATION</scope>
</reference>
<evidence type="ECO:0000259" key="9">
    <source>
        <dbReference type="Pfam" id="PF13087"/>
    </source>
</evidence>
<feature type="domain" description="DNA2/NAM7 helicase helicase" evidence="8">
    <location>
        <begin position="183"/>
        <end position="288"/>
    </location>
</feature>
<dbReference type="PANTHER" id="PTHR43788:SF8">
    <property type="entry name" value="DNA-BINDING PROTEIN SMUBP-2"/>
    <property type="match status" value="1"/>
</dbReference>
<dbReference type="GO" id="GO:0016787">
    <property type="term" value="F:hydrolase activity"/>
    <property type="evidence" value="ECO:0007669"/>
    <property type="project" value="UniProtKB-KW"/>
</dbReference>
<evidence type="ECO:0000256" key="3">
    <source>
        <dbReference type="ARBA" id="ARBA00022801"/>
    </source>
</evidence>
<feature type="signal peptide" evidence="7">
    <location>
        <begin position="1"/>
        <end position="16"/>
    </location>
</feature>
<dbReference type="AlphaFoldDB" id="A0A0D3IQA6"/>
<proteinExistence type="inferred from homology"/>
<evidence type="ECO:0000256" key="6">
    <source>
        <dbReference type="SAM" id="MobiDB-lite"/>
    </source>
</evidence>
<dbReference type="Gene3D" id="3.40.50.300">
    <property type="entry name" value="P-loop containing nucleotide triphosphate hydrolases"/>
    <property type="match status" value="2"/>
</dbReference>
<dbReference type="InterPro" id="IPR047187">
    <property type="entry name" value="SF1_C_Upf1"/>
</dbReference>
<name>A0A0D3IQA6_EMIH1</name>
<feature type="domain" description="DNA2/NAM7 helicase-like C-terminal" evidence="9">
    <location>
        <begin position="375"/>
        <end position="576"/>
    </location>
</feature>
<dbReference type="SUPFAM" id="SSF52540">
    <property type="entry name" value="P-loop containing nucleoside triphosphate hydrolases"/>
    <property type="match status" value="1"/>
</dbReference>
<accession>A0A0D3IQA6</accession>
<dbReference type="GeneID" id="17259696"/>
<dbReference type="OMA" id="WALNDIR"/>
<organism evidence="10 11">
    <name type="scientific">Emiliania huxleyi (strain CCMP1516)</name>
    <dbReference type="NCBI Taxonomy" id="280463"/>
    <lineage>
        <taxon>Eukaryota</taxon>
        <taxon>Haptista</taxon>
        <taxon>Haptophyta</taxon>
        <taxon>Prymnesiophyceae</taxon>
        <taxon>Isochrysidales</taxon>
        <taxon>Noelaerhabdaceae</taxon>
        <taxon>Emiliania</taxon>
    </lineage>
</organism>
<dbReference type="PaxDb" id="2903-EOD13441"/>
<evidence type="ECO:0000256" key="7">
    <source>
        <dbReference type="SAM" id="SignalP"/>
    </source>
</evidence>